<dbReference type="InterPro" id="IPR001647">
    <property type="entry name" value="HTH_TetR"/>
</dbReference>
<dbReference type="SUPFAM" id="SSF46689">
    <property type="entry name" value="Homeodomain-like"/>
    <property type="match status" value="1"/>
</dbReference>
<sequence>MPYDSAATKKRLLDAALDEFAERGLAGARVDRIAEKASANKQAIYAYFGSKEDLFRCVLEERCKSVFDAVPFDPTDLPAFVAGVFDHLVENPKSVRMMMWRQLELPDEAEHEAAAARVRALGAAHDLGVTSKQCAEDLFVLLLGLPMAWFTFASSQPAARGAAAQQRLHAFRRSMIAAAEAIVKTMTEKKR</sequence>
<evidence type="ECO:0000313" key="5">
    <source>
        <dbReference type="Proteomes" id="UP000075604"/>
    </source>
</evidence>
<evidence type="ECO:0000259" key="3">
    <source>
        <dbReference type="PROSITE" id="PS50977"/>
    </source>
</evidence>
<dbReference type="SUPFAM" id="SSF48498">
    <property type="entry name" value="Tetracyclin repressor-like, C-terminal domain"/>
    <property type="match status" value="1"/>
</dbReference>
<dbReference type="Proteomes" id="UP000075604">
    <property type="component" value="Unassembled WGS sequence"/>
</dbReference>
<reference evidence="4 5" key="1">
    <citation type="submission" date="2014-02" db="EMBL/GenBank/DDBJ databases">
        <title>The small core and large imbalanced accessory genome model reveals a collaborative survival strategy of Sorangium cellulosum strains in nature.</title>
        <authorList>
            <person name="Han K."/>
            <person name="Peng R."/>
            <person name="Blom J."/>
            <person name="Li Y.-Z."/>
        </authorList>
    </citation>
    <scope>NUCLEOTIDE SEQUENCE [LARGE SCALE GENOMIC DNA]</scope>
    <source>
        <strain evidence="4 5">So0157-18</strain>
    </source>
</reference>
<dbReference type="InterPro" id="IPR041467">
    <property type="entry name" value="Sco4008_C"/>
</dbReference>
<organism evidence="4 5">
    <name type="scientific">Sorangium cellulosum</name>
    <name type="common">Polyangium cellulosum</name>
    <dbReference type="NCBI Taxonomy" id="56"/>
    <lineage>
        <taxon>Bacteria</taxon>
        <taxon>Pseudomonadati</taxon>
        <taxon>Myxococcota</taxon>
        <taxon>Polyangia</taxon>
        <taxon>Polyangiales</taxon>
        <taxon>Polyangiaceae</taxon>
        <taxon>Sorangium</taxon>
    </lineage>
</organism>
<gene>
    <name evidence="4" type="ORF">BE04_03395</name>
</gene>
<dbReference type="PROSITE" id="PS50977">
    <property type="entry name" value="HTH_TETR_2"/>
    <property type="match status" value="1"/>
</dbReference>
<dbReference type="Gene3D" id="1.10.357.10">
    <property type="entry name" value="Tetracycline Repressor, domain 2"/>
    <property type="match status" value="1"/>
</dbReference>
<dbReference type="GO" id="GO:0003677">
    <property type="term" value="F:DNA binding"/>
    <property type="evidence" value="ECO:0007669"/>
    <property type="project" value="UniProtKB-UniRule"/>
</dbReference>
<protein>
    <submittedName>
        <fullName evidence="4">TetR family transcriptional regulator</fullName>
    </submittedName>
</protein>
<feature type="DNA-binding region" description="H-T-H motif" evidence="2">
    <location>
        <begin position="29"/>
        <end position="48"/>
    </location>
</feature>
<dbReference type="InterPro" id="IPR036271">
    <property type="entry name" value="Tet_transcr_reg_TetR-rel_C_sf"/>
</dbReference>
<evidence type="ECO:0000256" key="2">
    <source>
        <dbReference type="PROSITE-ProRule" id="PRU00335"/>
    </source>
</evidence>
<dbReference type="PANTHER" id="PTHR30328:SF54">
    <property type="entry name" value="HTH-TYPE TRANSCRIPTIONAL REPRESSOR SCO4008"/>
    <property type="match status" value="1"/>
</dbReference>
<dbReference type="Pfam" id="PF00440">
    <property type="entry name" value="TetR_N"/>
    <property type="match status" value="1"/>
</dbReference>
<dbReference type="Pfam" id="PF17926">
    <property type="entry name" value="TetR_C_21"/>
    <property type="match status" value="1"/>
</dbReference>
<dbReference type="AlphaFoldDB" id="A0A150PTT4"/>
<name>A0A150PTT4_SORCE</name>
<accession>A0A150PTT4</accession>
<evidence type="ECO:0000256" key="1">
    <source>
        <dbReference type="ARBA" id="ARBA00023125"/>
    </source>
</evidence>
<keyword evidence="1 2" id="KW-0238">DNA-binding</keyword>
<feature type="domain" description="HTH tetR-type" evidence="3">
    <location>
        <begin position="6"/>
        <end position="66"/>
    </location>
</feature>
<comment type="caution">
    <text evidence="4">The sequence shown here is derived from an EMBL/GenBank/DDBJ whole genome shotgun (WGS) entry which is preliminary data.</text>
</comment>
<proteinExistence type="predicted"/>
<evidence type="ECO:0000313" key="4">
    <source>
        <dbReference type="EMBL" id="KYF59063.1"/>
    </source>
</evidence>
<dbReference type="PANTHER" id="PTHR30328">
    <property type="entry name" value="TRANSCRIPTIONAL REPRESSOR"/>
    <property type="match status" value="1"/>
</dbReference>
<dbReference type="PRINTS" id="PR00455">
    <property type="entry name" value="HTHTETR"/>
</dbReference>
<dbReference type="InterPro" id="IPR009057">
    <property type="entry name" value="Homeodomain-like_sf"/>
</dbReference>
<dbReference type="EMBL" id="JELX01001420">
    <property type="protein sequence ID" value="KYF59063.1"/>
    <property type="molecule type" value="Genomic_DNA"/>
</dbReference>
<dbReference type="InterPro" id="IPR050109">
    <property type="entry name" value="HTH-type_TetR-like_transc_reg"/>
</dbReference>